<keyword evidence="2" id="KW-1185">Reference proteome</keyword>
<dbReference type="Gene3D" id="1.10.490.10">
    <property type="entry name" value="Globins"/>
    <property type="match status" value="1"/>
</dbReference>
<proteinExistence type="predicted"/>
<dbReference type="KEGG" id="ccin:107272213"/>
<sequence length="448" mass="52795">MGFNISMNGKESYQGRVIYRVDDREAQSIKKVWRYVESNLQSCATSFYQIFFRSHPKYVKYFREDNIPEFVLDARMQKKFGTICSILSAFFIDYYNRPSQREHLLGYMAMVHKDMLLTSIDFENFVMSLIDMLVRTQPKLMSAECTLAHLKYLTSLTNRMLYLIELQMQNDIAQDNDAQEESKTRCRWFKRKDNTIMYGRPLEYWQAQKRYWHSRLALWASLNDESYLSITRKHGTISLSLSVLEKNKEELAGHLMNRKPDNLIVTQIHSSTESSDMVNRIKEAHRIFQANKIANIPILSHNEKQPQRDRRRRWRKSDGNFETLSFSQVSHTDGKRSMHRSLETQPSRVPIKNTQAFLDAVQALKSMKNTSDSEKVYNSINTVPHVTRFSARERKRLKDNVRRTQDTLASPEKVGANTSKNLELKYFKTVSEKWGITIYPSDYPFHRK</sequence>
<dbReference type="InterPro" id="IPR044399">
    <property type="entry name" value="Mb-like_M"/>
</dbReference>
<dbReference type="RefSeq" id="XP_024945313.1">
    <property type="nucleotide sequence ID" value="XM_025089545.1"/>
</dbReference>
<protein>
    <submittedName>
        <fullName evidence="3">Uncharacterized protein LOC107272213</fullName>
    </submittedName>
</protein>
<dbReference type="GeneID" id="107272213"/>
<name>A0AAJ7RQR1_CEPCN</name>
<feature type="compositionally biased region" description="Basic and acidic residues" evidence="1">
    <location>
        <begin position="332"/>
        <end position="342"/>
    </location>
</feature>
<reference evidence="3" key="1">
    <citation type="submission" date="2025-08" db="UniProtKB">
        <authorList>
            <consortium name="RefSeq"/>
        </authorList>
    </citation>
    <scope>IDENTIFICATION</scope>
</reference>
<gene>
    <name evidence="3" type="primary">LOC107272213</name>
</gene>
<dbReference type="InterPro" id="IPR009050">
    <property type="entry name" value="Globin-like_sf"/>
</dbReference>
<dbReference type="AlphaFoldDB" id="A0AAJ7RQR1"/>
<dbReference type="InterPro" id="IPR012292">
    <property type="entry name" value="Globin/Proto"/>
</dbReference>
<organism evidence="2 3">
    <name type="scientific">Cephus cinctus</name>
    <name type="common">Wheat stem sawfly</name>
    <dbReference type="NCBI Taxonomy" id="211228"/>
    <lineage>
        <taxon>Eukaryota</taxon>
        <taxon>Metazoa</taxon>
        <taxon>Ecdysozoa</taxon>
        <taxon>Arthropoda</taxon>
        <taxon>Hexapoda</taxon>
        <taxon>Insecta</taxon>
        <taxon>Pterygota</taxon>
        <taxon>Neoptera</taxon>
        <taxon>Endopterygota</taxon>
        <taxon>Hymenoptera</taxon>
        <taxon>Cephoidea</taxon>
        <taxon>Cephidae</taxon>
        <taxon>Cephus</taxon>
    </lineage>
</organism>
<evidence type="ECO:0000313" key="2">
    <source>
        <dbReference type="Proteomes" id="UP000694920"/>
    </source>
</evidence>
<dbReference type="GO" id="GO:0019825">
    <property type="term" value="F:oxygen binding"/>
    <property type="evidence" value="ECO:0007669"/>
    <property type="project" value="InterPro"/>
</dbReference>
<evidence type="ECO:0000313" key="3">
    <source>
        <dbReference type="RefSeq" id="XP_024945313.1"/>
    </source>
</evidence>
<dbReference type="SUPFAM" id="SSF46458">
    <property type="entry name" value="Globin-like"/>
    <property type="match status" value="1"/>
</dbReference>
<evidence type="ECO:0000256" key="1">
    <source>
        <dbReference type="SAM" id="MobiDB-lite"/>
    </source>
</evidence>
<dbReference type="CDD" id="cd01040">
    <property type="entry name" value="Mb-like"/>
    <property type="match status" value="1"/>
</dbReference>
<dbReference type="Proteomes" id="UP000694920">
    <property type="component" value="Unplaced"/>
</dbReference>
<feature type="region of interest" description="Disordered" evidence="1">
    <location>
        <begin position="327"/>
        <end position="348"/>
    </location>
</feature>
<accession>A0AAJ7RQR1</accession>
<feature type="region of interest" description="Disordered" evidence="1">
    <location>
        <begin position="298"/>
        <end position="317"/>
    </location>
</feature>
<dbReference type="GO" id="GO:0020037">
    <property type="term" value="F:heme binding"/>
    <property type="evidence" value="ECO:0007669"/>
    <property type="project" value="InterPro"/>
</dbReference>